<dbReference type="PANTHER" id="PTHR37951:SF1">
    <property type="entry name" value="TYPE VI SECRETION SYSTEM COMPONENT TSSA1"/>
    <property type="match status" value="1"/>
</dbReference>
<protein>
    <submittedName>
        <fullName evidence="3">ImpA_N domain-containing protein</fullName>
    </submittedName>
</protein>
<evidence type="ECO:0000313" key="3">
    <source>
        <dbReference type="EMBL" id="CAH2396592.1"/>
    </source>
</evidence>
<dbReference type="InterPro" id="IPR017740">
    <property type="entry name" value="TssA-like"/>
</dbReference>
<evidence type="ECO:0000313" key="4">
    <source>
        <dbReference type="Proteomes" id="UP001153050"/>
    </source>
</evidence>
<dbReference type="Pfam" id="PF06812">
    <property type="entry name" value="ImpA_N"/>
    <property type="match status" value="1"/>
</dbReference>
<evidence type="ECO:0000259" key="2">
    <source>
        <dbReference type="Pfam" id="PF06812"/>
    </source>
</evidence>
<dbReference type="NCBIfam" id="TIGR03363">
    <property type="entry name" value="VI_chp_8"/>
    <property type="match status" value="1"/>
</dbReference>
<feature type="domain" description="ImpA N-terminal" evidence="2">
    <location>
        <begin position="96"/>
        <end position="221"/>
    </location>
</feature>
<keyword evidence="4" id="KW-1185">Reference proteome</keyword>
<proteinExistence type="predicted"/>
<name>A0ABM9DJ28_9HYPH</name>
<gene>
    <name evidence="3" type="ORF">MES5069_140037</name>
</gene>
<dbReference type="Proteomes" id="UP001153050">
    <property type="component" value="Unassembled WGS sequence"/>
</dbReference>
<dbReference type="EMBL" id="CAKXZT010000046">
    <property type="protein sequence ID" value="CAH2396592.1"/>
    <property type="molecule type" value="Genomic_DNA"/>
</dbReference>
<reference evidence="3 4" key="1">
    <citation type="submission" date="2022-03" db="EMBL/GenBank/DDBJ databases">
        <authorList>
            <person name="Brunel B."/>
        </authorList>
    </citation>
    <scope>NUCLEOTIDE SEQUENCE [LARGE SCALE GENOMIC DNA]</scope>
    <source>
        <strain evidence="3">STM5069sample</strain>
    </source>
</reference>
<evidence type="ECO:0000256" key="1">
    <source>
        <dbReference type="SAM" id="MobiDB-lite"/>
    </source>
</evidence>
<organism evidence="3 4">
    <name type="scientific">Mesorhizobium escarrei</name>
    <dbReference type="NCBI Taxonomy" id="666018"/>
    <lineage>
        <taxon>Bacteria</taxon>
        <taxon>Pseudomonadati</taxon>
        <taxon>Pseudomonadota</taxon>
        <taxon>Alphaproteobacteria</taxon>
        <taxon>Hyphomicrobiales</taxon>
        <taxon>Phyllobacteriaceae</taxon>
        <taxon>Mesorhizobium</taxon>
    </lineage>
</organism>
<dbReference type="PANTHER" id="PTHR37951">
    <property type="entry name" value="CYTOPLASMIC PROTEIN-RELATED"/>
    <property type="match status" value="1"/>
</dbReference>
<accession>A0ABM9DJ28</accession>
<dbReference type="InterPro" id="IPR010657">
    <property type="entry name" value="ImpA_N"/>
</dbReference>
<feature type="region of interest" description="Disordered" evidence="1">
    <location>
        <begin position="357"/>
        <end position="385"/>
    </location>
</feature>
<comment type="caution">
    <text evidence="3">The sequence shown here is derived from an EMBL/GenBank/DDBJ whole genome shotgun (WGS) entry which is preliminary data.</text>
</comment>
<sequence>MSGASGCSIQSISSVPVGAGAIGYNAIERPACWRCIHRQGSTNAPALSSPAGRLQARIKIEHQLNCGKVSQCGNVGLRTAQSRALGDGVLDLALWLNPLDGENPSGEDLRNDPAFHELERLTEQQKKVEYQGNAKLEVAVPIDWSTVLTKAEELRPHGRDLRLLVIVTRALANEYRLAGLAEGLTLIAQTFDQHWATMHPALRSGATPRDAALRRINALTDLQNSQDGLLKDLRKMTFFAPRAIGPILGEDLEKGALDERVMLQEAASGLNATEKAALASAHSQLVNRVRSACVAQIDQAGAEMTSLFANARAAIAALEAVETALNARIEGSGATVPELKRFLQRLLTTLERNSAAGATANGAAKPVSAPAEPPTPVRNGNGADTMASMASYAEPSTGLPDRISSRDDVVKCLDLVVAFYDRTEPSSPIPHLARRVRRMVHMDFVELMEDLAPSGLKEFRLLAGVPDAKKTAQKDER</sequence>